<proteinExistence type="predicted"/>
<dbReference type="EMBL" id="AUXZ01000046">
    <property type="protein sequence ID" value="KZN53347.1"/>
    <property type="molecule type" value="Genomic_DNA"/>
</dbReference>
<keyword evidence="1" id="KW-0175">Coiled coil</keyword>
<organism evidence="2 3">
    <name type="scientific">Pseudoalteromonas luteoviolacea H33</name>
    <dbReference type="NCBI Taxonomy" id="1365251"/>
    <lineage>
        <taxon>Bacteria</taxon>
        <taxon>Pseudomonadati</taxon>
        <taxon>Pseudomonadota</taxon>
        <taxon>Gammaproteobacteria</taxon>
        <taxon>Alteromonadales</taxon>
        <taxon>Pseudoalteromonadaceae</taxon>
        <taxon>Pseudoalteromonas</taxon>
    </lineage>
</organism>
<dbReference type="AlphaFoldDB" id="A0A162ANJ8"/>
<sequence length="212" mass="23758">MPLKFVVLTCASIFIMLHLTGCSRLELSLDEKVAQQEAIYAQKAMLASYEKNKASIERLANLEEDLTQLLDLLSAQTEVRDVHSSLQPAQTVVKHSNDFNKKTNASSAIAADAVMHSSVINELSMEIPDVVLGIHLRQENATSQIQVIRDRIDIIRQSYPLVFNRITASISEPDPNRNLFYVTANGFTSLEEAKVFCKVMFSVTRRCSELKN</sequence>
<dbReference type="PATRIC" id="fig|1365251.3.peg.668"/>
<reference evidence="2 3" key="1">
    <citation type="submission" date="2013-07" db="EMBL/GenBank/DDBJ databases">
        <title>Comparative Genomic and Metabolomic Analysis of Twelve Strains of Pseudoalteromonas luteoviolacea.</title>
        <authorList>
            <person name="Vynne N.G."/>
            <person name="Mansson M."/>
            <person name="Gram L."/>
        </authorList>
    </citation>
    <scope>NUCLEOTIDE SEQUENCE [LARGE SCALE GENOMIC DNA]</scope>
    <source>
        <strain evidence="2 3">H33</strain>
    </source>
</reference>
<gene>
    <name evidence="2" type="ORF">N476_08740</name>
</gene>
<dbReference type="Proteomes" id="UP000076503">
    <property type="component" value="Unassembled WGS sequence"/>
</dbReference>
<comment type="caution">
    <text evidence="2">The sequence shown here is derived from an EMBL/GenBank/DDBJ whole genome shotgun (WGS) entry which is preliminary data.</text>
</comment>
<evidence type="ECO:0000313" key="3">
    <source>
        <dbReference type="Proteomes" id="UP000076503"/>
    </source>
</evidence>
<evidence type="ECO:0000256" key="1">
    <source>
        <dbReference type="SAM" id="Coils"/>
    </source>
</evidence>
<feature type="coiled-coil region" evidence="1">
    <location>
        <begin position="52"/>
        <end position="79"/>
    </location>
</feature>
<evidence type="ECO:0000313" key="2">
    <source>
        <dbReference type="EMBL" id="KZN53347.1"/>
    </source>
</evidence>
<accession>A0A162ANJ8</accession>
<protein>
    <recommendedName>
        <fullName evidence="4">SPOR domain-containing protein</fullName>
    </recommendedName>
</protein>
<evidence type="ECO:0008006" key="4">
    <source>
        <dbReference type="Google" id="ProtNLM"/>
    </source>
</evidence>
<name>A0A162ANJ8_9GAMM</name>